<dbReference type="InterPro" id="IPR001279">
    <property type="entry name" value="Metallo-B-lactamas"/>
</dbReference>
<feature type="binding site" evidence="7">
    <location>
        <position position="59"/>
    </location>
    <ligand>
        <name>Zn(2+)</name>
        <dbReference type="ChEBI" id="CHEBI:29105"/>
        <label>2</label>
    </ligand>
</feature>
<dbReference type="Gene3D" id="3.60.15.10">
    <property type="entry name" value="Ribonuclease Z/Hydroxyacylglutathione hydrolase-like"/>
    <property type="match status" value="1"/>
</dbReference>
<evidence type="ECO:0000313" key="10">
    <source>
        <dbReference type="Proteomes" id="UP000286678"/>
    </source>
</evidence>
<proteinExistence type="inferred from homology"/>
<comment type="catalytic activity">
    <reaction evidence="1 7">
        <text>an S-(2-hydroxyacyl)glutathione + H2O = a 2-hydroxy carboxylate + glutathione + H(+)</text>
        <dbReference type="Rhea" id="RHEA:21864"/>
        <dbReference type="ChEBI" id="CHEBI:15377"/>
        <dbReference type="ChEBI" id="CHEBI:15378"/>
        <dbReference type="ChEBI" id="CHEBI:57925"/>
        <dbReference type="ChEBI" id="CHEBI:58896"/>
        <dbReference type="ChEBI" id="CHEBI:71261"/>
        <dbReference type="EC" id="3.1.2.6"/>
    </reaction>
</comment>
<dbReference type="NCBIfam" id="TIGR03413">
    <property type="entry name" value="GSH_gloB"/>
    <property type="match status" value="1"/>
</dbReference>
<dbReference type="GO" id="GO:0004416">
    <property type="term" value="F:hydroxyacylglutathione hydrolase activity"/>
    <property type="evidence" value="ECO:0007669"/>
    <property type="project" value="UniProtKB-UniRule"/>
</dbReference>
<evidence type="ECO:0000313" key="9">
    <source>
        <dbReference type="EMBL" id="RUO48756.1"/>
    </source>
</evidence>
<dbReference type="AlphaFoldDB" id="A0A432XJF2"/>
<dbReference type="Pfam" id="PF00753">
    <property type="entry name" value="Lactamase_B"/>
    <property type="match status" value="1"/>
</dbReference>
<dbReference type="Proteomes" id="UP000286678">
    <property type="component" value="Unassembled WGS sequence"/>
</dbReference>
<feature type="binding site" evidence="7">
    <location>
        <position position="112"/>
    </location>
    <ligand>
        <name>Zn(2+)</name>
        <dbReference type="ChEBI" id="CHEBI:29105"/>
        <label>1</label>
    </ligand>
</feature>
<dbReference type="PANTHER" id="PTHR43705:SF1">
    <property type="entry name" value="HYDROXYACYLGLUTATHIONE HYDROLASE GLOB"/>
    <property type="match status" value="1"/>
</dbReference>
<dbReference type="InterPro" id="IPR035680">
    <property type="entry name" value="Clx_II_MBL"/>
</dbReference>
<feature type="binding site" evidence="7">
    <location>
        <position position="58"/>
    </location>
    <ligand>
        <name>Zn(2+)</name>
        <dbReference type="ChEBI" id="CHEBI:29105"/>
        <label>2</label>
    </ligand>
</feature>
<dbReference type="PIRSF" id="PIRSF005457">
    <property type="entry name" value="Glx"/>
    <property type="match status" value="1"/>
</dbReference>
<dbReference type="PANTHER" id="PTHR43705">
    <property type="entry name" value="HYDROXYACYLGLUTATHIONE HYDROLASE"/>
    <property type="match status" value="1"/>
</dbReference>
<dbReference type="InterPro" id="IPR050110">
    <property type="entry name" value="Glyoxalase_II_hydrolase"/>
</dbReference>
<name>A0A432XJF2_9GAMM</name>
<comment type="subunit">
    <text evidence="7">Monomer.</text>
</comment>
<feature type="binding site" evidence="7">
    <location>
        <position position="54"/>
    </location>
    <ligand>
        <name>Zn(2+)</name>
        <dbReference type="ChEBI" id="CHEBI:29105"/>
        <label>1</label>
    </ligand>
</feature>
<evidence type="ECO:0000256" key="4">
    <source>
        <dbReference type="ARBA" id="ARBA00022723"/>
    </source>
</evidence>
<accession>A0A432XJF2</accession>
<dbReference type="SMART" id="SM00849">
    <property type="entry name" value="Lactamase_B"/>
    <property type="match status" value="1"/>
</dbReference>
<dbReference type="RefSeq" id="WP_126833386.1">
    <property type="nucleotide sequence ID" value="NZ_PIPT01000003.1"/>
</dbReference>
<keyword evidence="4 7" id="KW-0479">Metal-binding</keyword>
<feature type="binding site" evidence="7">
    <location>
        <position position="56"/>
    </location>
    <ligand>
        <name>Zn(2+)</name>
        <dbReference type="ChEBI" id="CHEBI:29105"/>
        <label>1</label>
    </ligand>
</feature>
<gene>
    <name evidence="7 9" type="primary">gloB</name>
    <name evidence="9" type="ORF">CWE21_05185</name>
</gene>
<evidence type="ECO:0000259" key="8">
    <source>
        <dbReference type="SMART" id="SM00849"/>
    </source>
</evidence>
<feature type="binding site" evidence="7">
    <location>
        <position position="171"/>
    </location>
    <ligand>
        <name>Zn(2+)</name>
        <dbReference type="ChEBI" id="CHEBI:29105"/>
        <label>2</label>
    </ligand>
</feature>
<dbReference type="EMBL" id="PIPT01000003">
    <property type="protein sequence ID" value="RUO48756.1"/>
    <property type="molecule type" value="Genomic_DNA"/>
</dbReference>
<reference evidence="10" key="1">
    <citation type="journal article" date="2018" name="Front. Microbiol.">
        <title>Genome-Based Analysis Reveals the Taxonomy and Diversity of the Family Idiomarinaceae.</title>
        <authorList>
            <person name="Liu Y."/>
            <person name="Lai Q."/>
            <person name="Shao Z."/>
        </authorList>
    </citation>
    <scope>NUCLEOTIDE SEQUENCE [LARGE SCALE GENOMIC DNA]</scope>
    <source>
        <strain evidence="10">SW15</strain>
    </source>
</reference>
<keyword evidence="6 7" id="KW-0862">Zinc</keyword>
<feature type="domain" description="Metallo-beta-lactamase" evidence="8">
    <location>
        <begin position="11"/>
        <end position="171"/>
    </location>
</feature>
<feature type="binding site" evidence="7">
    <location>
        <position position="133"/>
    </location>
    <ligand>
        <name>Zn(2+)</name>
        <dbReference type="ChEBI" id="CHEBI:29105"/>
        <label>2</label>
    </ligand>
</feature>
<evidence type="ECO:0000256" key="3">
    <source>
        <dbReference type="ARBA" id="ARBA00006759"/>
    </source>
</evidence>
<comment type="cofactor">
    <cofactor evidence="7">
        <name>Zn(2+)</name>
        <dbReference type="ChEBI" id="CHEBI:29105"/>
    </cofactor>
    <text evidence="7">Binds 2 Zn(2+) ions per subunit.</text>
</comment>
<feature type="binding site" evidence="7">
    <location>
        <position position="133"/>
    </location>
    <ligand>
        <name>Zn(2+)</name>
        <dbReference type="ChEBI" id="CHEBI:29105"/>
        <label>1</label>
    </ligand>
</feature>
<dbReference type="InterPro" id="IPR017782">
    <property type="entry name" value="Hydroxyacylglutathione_Hdrlase"/>
</dbReference>
<dbReference type="Pfam" id="PF16123">
    <property type="entry name" value="HAGH_C"/>
    <property type="match status" value="1"/>
</dbReference>
<sequence>MIITPIPAFDDNYIWAIQPTQNADAVIVDPGDEAPVLKWLEQQGIGLASILITHHHWDHTDGLLPLLEHFEVPVYGPNNPKIQGISQKLHEGDRFIPAGLTVEFQVIETPGHTLDHLSFYTPDTAEGMLFCGDTLFSAGCGRMFEGTAPQFFASLRKLAELPATTHVYCTHEYTAANLRFARAAEPDNMAIEAAQNEVAKLREQHQPSLPSRLERELAINPFLRAKDAAEFGKLRQWKDNF</sequence>
<dbReference type="InterPro" id="IPR036866">
    <property type="entry name" value="RibonucZ/Hydroxyglut_hydro"/>
</dbReference>
<dbReference type="HAMAP" id="MF_01374">
    <property type="entry name" value="Glyoxalase_2"/>
    <property type="match status" value="1"/>
</dbReference>
<comment type="function">
    <text evidence="7">Thiolesterase that catalyzes the hydrolysis of S-D-lactoyl-glutathione to form glutathione and D-lactic acid.</text>
</comment>
<dbReference type="EC" id="3.1.2.6" evidence="7"/>
<keyword evidence="5 7" id="KW-0378">Hydrolase</keyword>
<evidence type="ECO:0000256" key="1">
    <source>
        <dbReference type="ARBA" id="ARBA00001623"/>
    </source>
</evidence>
<organism evidence="9 10">
    <name type="scientific">Pseudidiomarina aquimaris</name>
    <dbReference type="NCBI Taxonomy" id="641841"/>
    <lineage>
        <taxon>Bacteria</taxon>
        <taxon>Pseudomonadati</taxon>
        <taxon>Pseudomonadota</taxon>
        <taxon>Gammaproteobacteria</taxon>
        <taxon>Alteromonadales</taxon>
        <taxon>Idiomarinaceae</taxon>
        <taxon>Pseudidiomarina</taxon>
    </lineage>
</organism>
<dbReference type="OrthoDB" id="9802248at2"/>
<dbReference type="UniPathway" id="UPA00619">
    <property type="reaction ID" value="UER00676"/>
</dbReference>
<dbReference type="InterPro" id="IPR032282">
    <property type="entry name" value="HAGH_C"/>
</dbReference>
<evidence type="ECO:0000256" key="6">
    <source>
        <dbReference type="ARBA" id="ARBA00022833"/>
    </source>
</evidence>
<dbReference type="CDD" id="cd07723">
    <property type="entry name" value="hydroxyacylglutathione_hydrolase_MBL-fold"/>
    <property type="match status" value="1"/>
</dbReference>
<protein>
    <recommendedName>
        <fullName evidence="7">Hydroxyacylglutathione hydrolase</fullName>
        <ecNumber evidence="7">3.1.2.6</ecNumber>
    </recommendedName>
    <alternativeName>
        <fullName evidence="7">Glyoxalase II</fullName>
        <shortName evidence="7">Glx II</shortName>
    </alternativeName>
</protein>
<comment type="pathway">
    <text evidence="2 7">Secondary metabolite metabolism; methylglyoxal degradation; (R)-lactate from methylglyoxal: step 2/2.</text>
</comment>
<keyword evidence="10" id="KW-1185">Reference proteome</keyword>
<comment type="similarity">
    <text evidence="3 7">Belongs to the metallo-beta-lactamase superfamily. Glyoxalase II family.</text>
</comment>
<evidence type="ECO:0000256" key="5">
    <source>
        <dbReference type="ARBA" id="ARBA00022801"/>
    </source>
</evidence>
<dbReference type="GO" id="GO:0019243">
    <property type="term" value="P:methylglyoxal catabolic process to D-lactate via S-lactoyl-glutathione"/>
    <property type="evidence" value="ECO:0007669"/>
    <property type="project" value="UniProtKB-UniRule"/>
</dbReference>
<dbReference type="SUPFAM" id="SSF56281">
    <property type="entry name" value="Metallo-hydrolase/oxidoreductase"/>
    <property type="match status" value="1"/>
</dbReference>
<evidence type="ECO:0000256" key="2">
    <source>
        <dbReference type="ARBA" id="ARBA00004963"/>
    </source>
</evidence>
<comment type="caution">
    <text evidence="9">The sequence shown here is derived from an EMBL/GenBank/DDBJ whole genome shotgun (WGS) entry which is preliminary data.</text>
</comment>
<evidence type="ECO:0000256" key="7">
    <source>
        <dbReference type="HAMAP-Rule" id="MF_01374"/>
    </source>
</evidence>
<dbReference type="GO" id="GO:0046872">
    <property type="term" value="F:metal ion binding"/>
    <property type="evidence" value="ECO:0007669"/>
    <property type="project" value="UniProtKB-KW"/>
</dbReference>